<protein>
    <recommendedName>
        <fullName evidence="9">Multicopper oxidase</fullName>
    </recommendedName>
</protein>
<dbReference type="Gene3D" id="2.60.40.420">
    <property type="entry name" value="Cupredoxins - blue copper proteins"/>
    <property type="match status" value="3"/>
</dbReference>
<dbReference type="Pfam" id="PF07731">
    <property type="entry name" value="Cu-oxidase_2"/>
    <property type="match status" value="1"/>
</dbReference>
<keyword evidence="3" id="KW-0560">Oxidoreductase</keyword>
<evidence type="ECO:0008006" key="9">
    <source>
        <dbReference type="Google" id="ProtNLM"/>
    </source>
</evidence>
<dbReference type="InterPro" id="IPR045087">
    <property type="entry name" value="Cu-oxidase_fam"/>
</dbReference>
<dbReference type="PROSITE" id="PS00080">
    <property type="entry name" value="MULTICOPPER_OXIDASE2"/>
    <property type="match status" value="1"/>
</dbReference>
<feature type="domain" description="Plastocyanin-like" evidence="4">
    <location>
        <begin position="260"/>
        <end position="413"/>
    </location>
</feature>
<feature type="domain" description="Plastocyanin-like" evidence="6">
    <location>
        <begin position="134"/>
        <end position="247"/>
    </location>
</feature>
<dbReference type="Pfam" id="PF00394">
    <property type="entry name" value="Cu-oxidase"/>
    <property type="match status" value="1"/>
</dbReference>
<keyword evidence="2" id="KW-0479">Metal-binding</keyword>
<dbReference type="SUPFAM" id="SSF49503">
    <property type="entry name" value="Cupredoxins"/>
    <property type="match status" value="3"/>
</dbReference>
<dbReference type="InterPro" id="IPR011706">
    <property type="entry name" value="Cu-oxidase_C"/>
</dbReference>
<dbReference type="InterPro" id="IPR002355">
    <property type="entry name" value="Cu_oxidase_Cu_BS"/>
</dbReference>
<reference evidence="7" key="1">
    <citation type="submission" date="2021-02" db="EMBL/GenBank/DDBJ databases">
        <authorList>
            <person name="Nowell W R."/>
        </authorList>
    </citation>
    <scope>NUCLEOTIDE SEQUENCE</scope>
</reference>
<gene>
    <name evidence="7" type="ORF">IZO911_LOCUS4982</name>
</gene>
<dbReference type="GO" id="GO:0005507">
    <property type="term" value="F:copper ion binding"/>
    <property type="evidence" value="ECO:0007669"/>
    <property type="project" value="InterPro"/>
</dbReference>
<dbReference type="EMBL" id="CAJNOE010000029">
    <property type="protein sequence ID" value="CAF0765785.1"/>
    <property type="molecule type" value="Genomic_DNA"/>
</dbReference>
<dbReference type="AlphaFoldDB" id="A0A813QE83"/>
<name>A0A813QE83_9BILA</name>
<evidence type="ECO:0000256" key="3">
    <source>
        <dbReference type="ARBA" id="ARBA00023002"/>
    </source>
</evidence>
<dbReference type="PANTHER" id="PTHR11709:SF511">
    <property type="entry name" value="LACCASE"/>
    <property type="match status" value="1"/>
</dbReference>
<evidence type="ECO:0000313" key="8">
    <source>
        <dbReference type="Proteomes" id="UP000663860"/>
    </source>
</evidence>
<comment type="caution">
    <text evidence="7">The sequence shown here is derived from an EMBL/GenBank/DDBJ whole genome shotgun (WGS) entry which is preliminary data.</text>
</comment>
<dbReference type="Proteomes" id="UP000663860">
    <property type="component" value="Unassembled WGS sequence"/>
</dbReference>
<dbReference type="InterPro" id="IPR033138">
    <property type="entry name" value="Cu_oxidase_CS"/>
</dbReference>
<dbReference type="PANTHER" id="PTHR11709">
    <property type="entry name" value="MULTI-COPPER OXIDASE"/>
    <property type="match status" value="1"/>
</dbReference>
<dbReference type="InterPro" id="IPR001117">
    <property type="entry name" value="Cu-oxidase_2nd"/>
</dbReference>
<dbReference type="PROSITE" id="PS00079">
    <property type="entry name" value="MULTICOPPER_OXIDASE1"/>
    <property type="match status" value="1"/>
</dbReference>
<dbReference type="InterPro" id="IPR008972">
    <property type="entry name" value="Cupredoxin"/>
</dbReference>
<accession>A0A813QE83</accession>
<dbReference type="InterPro" id="IPR011707">
    <property type="entry name" value="Cu-oxidase-like_N"/>
</dbReference>
<evidence type="ECO:0000256" key="2">
    <source>
        <dbReference type="ARBA" id="ARBA00022723"/>
    </source>
</evidence>
<feature type="domain" description="Plastocyanin-like" evidence="5">
    <location>
        <begin position="508"/>
        <end position="615"/>
    </location>
</feature>
<sequence length="639" mass="74331">MISDSQLENNVYQLQFTSRINDLFHRQILIGQRNNMNQIINVQICFYDEDGEIIRDILGNPKEYTSNRHNLGHVLDISSEEELVFSYAKCRLQLQPNSNFYPDSLFFHLPQSPSSSTFQFNENINVYNAVFHIRWFNASPDTYERPVLTINDQIPAPTIIVNQGDLINITLINELSEPTAIHWHGLSQRNSLHMDGVPGVTQCEILPGQSFIYTYSTENQSGTYWYHSHYTMQYGDGLKGILIIKDLNDPWKSFYQDEEFLQITDWYHIPAYIHLKTYLYPGTLDPIPDTALINGIGQFNCDLNRQCPYYHASIRLGQTKRFRIINTSVYATITLTIDQHRMRLIEVDGIYLNGKKYVQSLRLNPGQRYSVLITATKNSNRNYWIRATMHPFIDYNNQYHSAIQPNARAILEYVDENLIMINSSNDYMAIINRSITFGEIFSDEAQLIPMISNVPIGGNVRKYFFESQHKGSKPGYFYLNNHTFVHPTNRSLLSLLLYDNLQKLSISTAMHVENNEIIDLIINNIDFAPHPFHLHGHHVWILAQGKRNDGYVNETTLDNIKYNLKNPVYRDTFTINPYSYVIVRFKADNPGIWMLHCHNDWHLQLGMATVIVESPTYIKEFYTKLNLINQIPIQCHHHS</sequence>
<comment type="similarity">
    <text evidence="1">Belongs to the multicopper oxidase family.</text>
</comment>
<dbReference type="FunFam" id="2.60.40.420:FF:000045">
    <property type="entry name" value="Laccase 2"/>
    <property type="match status" value="1"/>
</dbReference>
<organism evidence="7 8">
    <name type="scientific">Adineta steineri</name>
    <dbReference type="NCBI Taxonomy" id="433720"/>
    <lineage>
        <taxon>Eukaryota</taxon>
        <taxon>Metazoa</taxon>
        <taxon>Spiralia</taxon>
        <taxon>Gnathifera</taxon>
        <taxon>Rotifera</taxon>
        <taxon>Eurotatoria</taxon>
        <taxon>Bdelloidea</taxon>
        <taxon>Adinetida</taxon>
        <taxon>Adinetidae</taxon>
        <taxon>Adineta</taxon>
    </lineage>
</organism>
<dbReference type="Pfam" id="PF07732">
    <property type="entry name" value="Cu-oxidase_3"/>
    <property type="match status" value="1"/>
</dbReference>
<evidence type="ECO:0000313" key="7">
    <source>
        <dbReference type="EMBL" id="CAF0765785.1"/>
    </source>
</evidence>
<dbReference type="GO" id="GO:0016491">
    <property type="term" value="F:oxidoreductase activity"/>
    <property type="evidence" value="ECO:0007669"/>
    <property type="project" value="UniProtKB-KW"/>
</dbReference>
<evidence type="ECO:0000259" key="4">
    <source>
        <dbReference type="Pfam" id="PF00394"/>
    </source>
</evidence>
<evidence type="ECO:0000256" key="1">
    <source>
        <dbReference type="ARBA" id="ARBA00010609"/>
    </source>
</evidence>
<proteinExistence type="inferred from homology"/>
<evidence type="ECO:0000259" key="5">
    <source>
        <dbReference type="Pfam" id="PF07731"/>
    </source>
</evidence>
<dbReference type="CDD" id="cd04205">
    <property type="entry name" value="CuRO_2_LCC_like"/>
    <property type="match status" value="1"/>
</dbReference>
<evidence type="ECO:0000259" key="6">
    <source>
        <dbReference type="Pfam" id="PF07732"/>
    </source>
</evidence>